<feature type="compositionally biased region" description="Polar residues" evidence="1">
    <location>
        <begin position="795"/>
        <end position="809"/>
    </location>
</feature>
<feature type="region of interest" description="Disordered" evidence="1">
    <location>
        <begin position="609"/>
        <end position="629"/>
    </location>
</feature>
<dbReference type="OrthoDB" id="204947at2759"/>
<name>W7TU95_9STRA</name>
<feature type="region of interest" description="Disordered" evidence="1">
    <location>
        <begin position="550"/>
        <end position="577"/>
    </location>
</feature>
<sequence length="1152" mass="122968">MTRANNVLHEADNLANYLHMEEDAENRNPTAMSPGKRSNKSRERKTRSPTLASILGATTPSPNRRLLFDRDASRAPLQCLDDLANHEKMFKSNQVGNKAGSFETTPDKRWSATSIFQSPCASKKVERTTNFDDVRKRSGKAANRHESNCELPTPDSENARRGLVGEETSPFFYLSTDSSEDDNEDAVEGAIFLEEASVDERDDLAPRRRATDAQKESERAVSVPPTATPESSSLSSSPRPDTSKSTGEATLRTKALPVADHAPASCDHAVVSSPSPVQPRIPPSLSPKIPRSIYSSTLSETQTVRTLLARARAVETPDEIKDGRIKSWFSDRMLSAVKKFVFQDTQPVPGRSLPHEDENEICSHSTKMECTASFLPSRPTTADAVEGTLSGGASRTGLQPAALIAADPDVSGHTTRRMLARRLASSTVPAPAALASLAGGETRQSQRSELGKGRGRWEEQHQQYQEGPTPSEMLASDVGLLGSDDKCTGRDFSSSALPRTPCAAQIRTPSDLSAELSPVAAAAAAAAIAAAAARVAAKNAEEATAAAIAMSSSSTSSATRLSPLPDASVTASSATCAPPTSALTVTQQRHENSAPACILNPRGWGADASCSRHRPELRGGQGTDAEGGDSSVVREALGAMSKGETKECVGGQAKVVAPSPNLKSVLDVLAVASSQTSASSSPVFLLKESPSSEEERRAPLSCSFLEGSSKEQHAGCSAPLAAPPLPELPNLYSPLQCRRRATGEHRDVGASLSELERAASRKSCPENGRTCALAPRSGSTLSLRQMEQADARTGIPTSDSNARDSTTATAPPVEDSDPVCIAWRGLPVGCAAPRDLYLRNSRPGPCIVHIAFTHHEGEGGCYQVSSSNKEREEDEEVVGSDGVLRLLVTFRPRRPGLHRATLHVRVSRPHRGGHKDAVHDVELVGLAIVPEGLNGRTAYARVGGEASRAYTGHNREQPEGLEKLSGIGRKSHDVKNFLAESEREKGRGGGMKPPSSVGGGKIGARDESDPCMSLSHPPSTIPHFLQSHVAFAQGLLSFGNHPVGSVSVERVRLCNPSTVPQLVVLERASLPFVLTHRVIKLRPRAYVQLPIRFIPVQQGEYECTLRASVHPVIEDEEVISVDSKVLSSGDFRLSCRRGKSIALELRGQGEKT</sequence>
<feature type="compositionally biased region" description="Low complexity" evidence="1">
    <location>
        <begin position="224"/>
        <end position="246"/>
    </location>
</feature>
<feature type="compositionally biased region" description="Basic and acidic residues" evidence="1">
    <location>
        <begin position="743"/>
        <end position="759"/>
    </location>
</feature>
<organism evidence="3 4">
    <name type="scientific">Nannochloropsis gaditana</name>
    <dbReference type="NCBI Taxonomy" id="72520"/>
    <lineage>
        <taxon>Eukaryota</taxon>
        <taxon>Sar</taxon>
        <taxon>Stramenopiles</taxon>
        <taxon>Ochrophyta</taxon>
        <taxon>Eustigmatophyceae</taxon>
        <taxon>Eustigmatales</taxon>
        <taxon>Monodopsidaceae</taxon>
        <taxon>Nannochloropsis</taxon>
    </lineage>
</organism>
<comment type="caution">
    <text evidence="3">The sequence shown here is derived from an EMBL/GenBank/DDBJ whole genome shotgun (WGS) entry which is preliminary data.</text>
</comment>
<dbReference type="Gene3D" id="2.60.40.10">
    <property type="entry name" value="Immunoglobulins"/>
    <property type="match status" value="1"/>
</dbReference>
<reference evidence="3 4" key="1">
    <citation type="journal article" date="2014" name="Mol. Plant">
        <title>Chromosome Scale Genome Assembly and Transcriptome Profiling of Nannochloropsis gaditana in Nitrogen Depletion.</title>
        <authorList>
            <person name="Corteggiani Carpinelli E."/>
            <person name="Telatin A."/>
            <person name="Vitulo N."/>
            <person name="Forcato C."/>
            <person name="D'Angelo M."/>
            <person name="Schiavon R."/>
            <person name="Vezzi A."/>
            <person name="Giacometti G.M."/>
            <person name="Morosinotto T."/>
            <person name="Valle G."/>
        </authorList>
    </citation>
    <scope>NUCLEOTIDE SEQUENCE [LARGE SCALE GENOMIC DNA]</scope>
    <source>
        <strain evidence="3 4">B-31</strain>
    </source>
</reference>
<feature type="compositionally biased region" description="Polar residues" evidence="1">
    <location>
        <begin position="48"/>
        <end position="62"/>
    </location>
</feature>
<feature type="compositionally biased region" description="Basic and acidic residues" evidence="1">
    <location>
        <begin position="126"/>
        <end position="136"/>
    </location>
</feature>
<dbReference type="EMBL" id="AZIL01000520">
    <property type="protein sequence ID" value="EWM27093.1"/>
    <property type="molecule type" value="Genomic_DNA"/>
</dbReference>
<evidence type="ECO:0000259" key="2">
    <source>
        <dbReference type="Pfam" id="PF22066"/>
    </source>
</evidence>
<feature type="region of interest" description="Disordered" evidence="1">
    <location>
        <begin position="981"/>
        <end position="1012"/>
    </location>
</feature>
<dbReference type="Proteomes" id="UP000019335">
    <property type="component" value="Chromosome 7"/>
</dbReference>
<feature type="compositionally biased region" description="Basic residues" evidence="1">
    <location>
        <begin position="37"/>
        <end position="47"/>
    </location>
</feature>
<feature type="compositionally biased region" description="Basic and acidic residues" evidence="1">
    <location>
        <begin position="444"/>
        <end position="461"/>
    </location>
</feature>
<feature type="region of interest" description="Disordered" evidence="1">
    <location>
        <begin position="126"/>
        <end position="161"/>
    </location>
</feature>
<evidence type="ECO:0000313" key="4">
    <source>
        <dbReference type="Proteomes" id="UP000019335"/>
    </source>
</evidence>
<feature type="region of interest" description="Disordered" evidence="1">
    <location>
        <begin position="193"/>
        <end position="248"/>
    </location>
</feature>
<dbReference type="Pfam" id="PF22066">
    <property type="entry name" value="Cep192_D8"/>
    <property type="match status" value="1"/>
</dbReference>
<dbReference type="InterPro" id="IPR013783">
    <property type="entry name" value="Ig-like_fold"/>
</dbReference>
<dbReference type="InterPro" id="IPR054088">
    <property type="entry name" value="Cep192-like_D8"/>
</dbReference>
<keyword evidence="4" id="KW-1185">Reference proteome</keyword>
<feature type="compositionally biased region" description="Basic and acidic residues" evidence="1">
    <location>
        <begin position="203"/>
        <end position="219"/>
    </location>
</feature>
<proteinExistence type="predicted"/>
<dbReference type="AlphaFoldDB" id="W7TU95"/>
<gene>
    <name evidence="3" type="ORF">Naga_100046g4</name>
</gene>
<feature type="region of interest" description="Disordered" evidence="1">
    <location>
        <begin position="24"/>
        <end position="65"/>
    </location>
</feature>
<feature type="region of interest" description="Disordered" evidence="1">
    <location>
        <begin position="743"/>
        <end position="814"/>
    </location>
</feature>
<feature type="compositionally biased region" description="Low complexity" evidence="1">
    <location>
        <begin position="567"/>
        <end position="577"/>
    </location>
</feature>
<evidence type="ECO:0000256" key="1">
    <source>
        <dbReference type="SAM" id="MobiDB-lite"/>
    </source>
</evidence>
<feature type="domain" description="Cep192-like" evidence="2">
    <location>
        <begin position="1029"/>
        <end position="1106"/>
    </location>
</feature>
<accession>W7TU95</accession>
<evidence type="ECO:0000313" key="3">
    <source>
        <dbReference type="EMBL" id="EWM27093.1"/>
    </source>
</evidence>
<feature type="compositionally biased region" description="Pro residues" evidence="1">
    <location>
        <begin position="276"/>
        <end position="285"/>
    </location>
</feature>
<feature type="region of interest" description="Disordered" evidence="1">
    <location>
        <begin position="265"/>
        <end position="288"/>
    </location>
</feature>
<feature type="region of interest" description="Disordered" evidence="1">
    <location>
        <begin position="434"/>
        <end position="480"/>
    </location>
</feature>
<protein>
    <recommendedName>
        <fullName evidence="2">Cep192-like domain-containing protein</fullName>
    </recommendedName>
</protein>